<evidence type="ECO:0000313" key="7">
    <source>
        <dbReference type="Proteomes" id="UP001242045"/>
    </source>
</evidence>
<comment type="caution">
    <text evidence="6">The sequence shown here is derived from an EMBL/GenBank/DDBJ whole genome shotgun (WGS) entry which is preliminary data.</text>
</comment>
<evidence type="ECO:0000259" key="5">
    <source>
        <dbReference type="PROSITE" id="PS51891"/>
    </source>
</evidence>
<dbReference type="PANTHER" id="PTHR33337">
    <property type="entry name" value="GFA DOMAIN-CONTAINING PROTEIN"/>
    <property type="match status" value="1"/>
</dbReference>
<dbReference type="PROSITE" id="PS51891">
    <property type="entry name" value="CENP_V_GFA"/>
    <property type="match status" value="1"/>
</dbReference>
<comment type="similarity">
    <text evidence="1">Belongs to the Gfa family.</text>
</comment>
<dbReference type="PANTHER" id="PTHR33337:SF40">
    <property type="entry name" value="CENP-V_GFA DOMAIN-CONTAINING PROTEIN-RELATED"/>
    <property type="match status" value="1"/>
</dbReference>
<keyword evidence="4" id="KW-0456">Lyase</keyword>
<sequence>MTDIIEKTAEIDEPYTGGCACGAIRYEISGKPVFQNDCQCRDCQRKSGTGHGSYLTFPRASVKHSGEATLWDMVGDSGNLKTRAFCPHCGSPVYLTFAAMPEVFTVHAASLDDPGRYRPQAITYGVRGHAWDFLDPALPKFDRMPPM</sequence>
<organism evidence="6 7">
    <name type="scientific">Variovorax boronicumulans</name>
    <dbReference type="NCBI Taxonomy" id="436515"/>
    <lineage>
        <taxon>Bacteria</taxon>
        <taxon>Pseudomonadati</taxon>
        <taxon>Pseudomonadota</taxon>
        <taxon>Betaproteobacteria</taxon>
        <taxon>Burkholderiales</taxon>
        <taxon>Comamonadaceae</taxon>
        <taxon>Variovorax</taxon>
    </lineage>
</organism>
<gene>
    <name evidence="6" type="ORF">J2W31_005145</name>
</gene>
<dbReference type="Gene3D" id="3.90.1590.10">
    <property type="entry name" value="glutathione-dependent formaldehyde- activating enzyme (gfa)"/>
    <property type="match status" value="1"/>
</dbReference>
<dbReference type="SUPFAM" id="SSF51316">
    <property type="entry name" value="Mss4-like"/>
    <property type="match status" value="1"/>
</dbReference>
<keyword evidence="2" id="KW-0479">Metal-binding</keyword>
<proteinExistence type="inferred from homology"/>
<evidence type="ECO:0000313" key="6">
    <source>
        <dbReference type="EMBL" id="MDP9896018.1"/>
    </source>
</evidence>
<evidence type="ECO:0000256" key="4">
    <source>
        <dbReference type="ARBA" id="ARBA00023239"/>
    </source>
</evidence>
<evidence type="ECO:0000256" key="3">
    <source>
        <dbReference type="ARBA" id="ARBA00022833"/>
    </source>
</evidence>
<dbReference type="AlphaFoldDB" id="A0AAW8D5F1"/>
<accession>A0AAW8D5F1</accession>
<evidence type="ECO:0000256" key="2">
    <source>
        <dbReference type="ARBA" id="ARBA00022723"/>
    </source>
</evidence>
<dbReference type="EMBL" id="JAUSRD010000015">
    <property type="protein sequence ID" value="MDP9896018.1"/>
    <property type="molecule type" value="Genomic_DNA"/>
</dbReference>
<dbReference type="Proteomes" id="UP001242045">
    <property type="component" value="Unassembled WGS sequence"/>
</dbReference>
<name>A0AAW8D5F1_9BURK</name>
<keyword evidence="3" id="KW-0862">Zinc</keyword>
<dbReference type="GO" id="GO:0016846">
    <property type="term" value="F:carbon-sulfur lyase activity"/>
    <property type="evidence" value="ECO:0007669"/>
    <property type="project" value="InterPro"/>
</dbReference>
<reference evidence="6" key="1">
    <citation type="submission" date="2023-07" db="EMBL/GenBank/DDBJ databases">
        <title>Sorghum-associated microbial communities from plants grown in Nebraska, USA.</title>
        <authorList>
            <person name="Schachtman D."/>
        </authorList>
    </citation>
    <scope>NUCLEOTIDE SEQUENCE</scope>
    <source>
        <strain evidence="6">DS3754</strain>
    </source>
</reference>
<dbReference type="InterPro" id="IPR006913">
    <property type="entry name" value="CENP-V/GFA"/>
</dbReference>
<dbReference type="RefSeq" id="WP_307686482.1">
    <property type="nucleotide sequence ID" value="NZ_JAUSRD010000015.1"/>
</dbReference>
<evidence type="ECO:0000256" key="1">
    <source>
        <dbReference type="ARBA" id="ARBA00005495"/>
    </source>
</evidence>
<dbReference type="GO" id="GO:0046872">
    <property type="term" value="F:metal ion binding"/>
    <property type="evidence" value="ECO:0007669"/>
    <property type="project" value="UniProtKB-KW"/>
</dbReference>
<feature type="domain" description="CENP-V/GFA" evidence="5">
    <location>
        <begin position="15"/>
        <end position="132"/>
    </location>
</feature>
<protein>
    <recommendedName>
        <fullName evidence="5">CENP-V/GFA domain-containing protein</fullName>
    </recommendedName>
</protein>
<dbReference type="Pfam" id="PF04828">
    <property type="entry name" value="GFA"/>
    <property type="match status" value="1"/>
</dbReference>
<dbReference type="InterPro" id="IPR011057">
    <property type="entry name" value="Mss4-like_sf"/>
</dbReference>